<proteinExistence type="predicted"/>
<name>A0A2J6S8L6_HYAVF</name>
<feature type="region of interest" description="Disordered" evidence="1">
    <location>
        <begin position="192"/>
        <end position="228"/>
    </location>
</feature>
<reference evidence="2 3" key="1">
    <citation type="submission" date="2016-04" db="EMBL/GenBank/DDBJ databases">
        <title>A degradative enzymes factory behind the ericoid mycorrhizal symbiosis.</title>
        <authorList>
            <consortium name="DOE Joint Genome Institute"/>
            <person name="Martino E."/>
            <person name="Morin E."/>
            <person name="Grelet G."/>
            <person name="Kuo A."/>
            <person name="Kohler A."/>
            <person name="Daghino S."/>
            <person name="Barry K."/>
            <person name="Choi C."/>
            <person name="Cichocki N."/>
            <person name="Clum A."/>
            <person name="Copeland A."/>
            <person name="Hainaut M."/>
            <person name="Haridas S."/>
            <person name="Labutti K."/>
            <person name="Lindquist E."/>
            <person name="Lipzen A."/>
            <person name="Khouja H.-R."/>
            <person name="Murat C."/>
            <person name="Ohm R."/>
            <person name="Olson A."/>
            <person name="Spatafora J."/>
            <person name="Veneault-Fourrey C."/>
            <person name="Henrissat B."/>
            <person name="Grigoriev I."/>
            <person name="Martin F."/>
            <person name="Perotto S."/>
        </authorList>
    </citation>
    <scope>NUCLEOTIDE SEQUENCE [LARGE SCALE GENOMIC DNA]</scope>
    <source>
        <strain evidence="2 3">F</strain>
    </source>
</reference>
<keyword evidence="3" id="KW-1185">Reference proteome</keyword>
<feature type="compositionally biased region" description="Pro residues" evidence="1">
    <location>
        <begin position="195"/>
        <end position="228"/>
    </location>
</feature>
<evidence type="ECO:0000256" key="1">
    <source>
        <dbReference type="SAM" id="MobiDB-lite"/>
    </source>
</evidence>
<protein>
    <submittedName>
        <fullName evidence="2">Uncharacterized protein</fullName>
    </submittedName>
</protein>
<accession>A0A2J6S8L6</accession>
<organism evidence="2 3">
    <name type="scientific">Hyaloscypha variabilis (strain UAMH 11265 / GT02V1 / F)</name>
    <name type="common">Meliniomyces variabilis</name>
    <dbReference type="NCBI Taxonomy" id="1149755"/>
    <lineage>
        <taxon>Eukaryota</taxon>
        <taxon>Fungi</taxon>
        <taxon>Dikarya</taxon>
        <taxon>Ascomycota</taxon>
        <taxon>Pezizomycotina</taxon>
        <taxon>Leotiomycetes</taxon>
        <taxon>Helotiales</taxon>
        <taxon>Hyaloscyphaceae</taxon>
        <taxon>Hyaloscypha</taxon>
        <taxon>Hyaloscypha variabilis</taxon>
    </lineage>
</organism>
<dbReference type="EMBL" id="KZ613938">
    <property type="protein sequence ID" value="PMD47109.1"/>
    <property type="molecule type" value="Genomic_DNA"/>
</dbReference>
<dbReference type="OrthoDB" id="10472542at2759"/>
<dbReference type="AlphaFoldDB" id="A0A2J6S8L6"/>
<dbReference type="Proteomes" id="UP000235786">
    <property type="component" value="Unassembled WGS sequence"/>
</dbReference>
<gene>
    <name evidence="2" type="ORF">L207DRAFT_522559</name>
</gene>
<sequence>MSYWLSRNGPIACFNRQRDIVLLDSHSLYALGLYVNQEPQNSRTREFPGLELIQNLATPLEAVSLIGLNNAYGINIREDAKNGPIFRLPGATTTITTSELPDGVLSSEWLAYVNKLRKEQRDAIDPLERGIMILRSAPELTNLQFTQLTEYRNDVTQSVANFFNALQPTRPAATLVVPGAVVLPPVTFQPFGLPLAPPPPQQVLPAPPQAPPPPPPGGPPPPASSSQP</sequence>
<evidence type="ECO:0000313" key="3">
    <source>
        <dbReference type="Proteomes" id="UP000235786"/>
    </source>
</evidence>
<evidence type="ECO:0000313" key="2">
    <source>
        <dbReference type="EMBL" id="PMD47109.1"/>
    </source>
</evidence>